<comment type="caution">
    <text evidence="1">The sequence shown here is derived from an EMBL/GenBank/DDBJ whole genome shotgun (WGS) entry which is preliminary data.</text>
</comment>
<protein>
    <submittedName>
        <fullName evidence="1">Uncharacterized protein</fullName>
    </submittedName>
</protein>
<dbReference type="Proteomes" id="UP001062846">
    <property type="component" value="Chromosome 11"/>
</dbReference>
<reference evidence="1" key="1">
    <citation type="submission" date="2022-02" db="EMBL/GenBank/DDBJ databases">
        <title>Plant Genome Project.</title>
        <authorList>
            <person name="Zhang R.-G."/>
        </authorList>
    </citation>
    <scope>NUCLEOTIDE SEQUENCE</scope>
    <source>
        <strain evidence="1">AT1</strain>
    </source>
</reference>
<evidence type="ECO:0000313" key="1">
    <source>
        <dbReference type="EMBL" id="KAI8530869.1"/>
    </source>
</evidence>
<accession>A0ACC0LR85</accession>
<keyword evidence="2" id="KW-1185">Reference proteome</keyword>
<sequence length="173" mass="19749">MIRRQRQAIDEKIRELSNCHIVYTGIDFQKKEAGIPKKIIDVEDLPGLKGLKRLGYVSFAMICYLLGKGNAISSSDTALSTFEYWKIALAEAFPTEQSAWTKNRAINLELSSFRWRRSGQRRLNQYSEEWFGPKTERACGDPPPSPRRSSVILVRSLHCTVGECPDYSPQVHQ</sequence>
<gene>
    <name evidence="1" type="ORF">RHMOL_Rhmol11G0093100</name>
</gene>
<evidence type="ECO:0000313" key="2">
    <source>
        <dbReference type="Proteomes" id="UP001062846"/>
    </source>
</evidence>
<dbReference type="EMBL" id="CM046398">
    <property type="protein sequence ID" value="KAI8530869.1"/>
    <property type="molecule type" value="Genomic_DNA"/>
</dbReference>
<name>A0ACC0LR85_RHOML</name>
<proteinExistence type="predicted"/>
<organism evidence="1 2">
    <name type="scientific">Rhododendron molle</name>
    <name type="common">Chinese azalea</name>
    <name type="synonym">Azalea mollis</name>
    <dbReference type="NCBI Taxonomy" id="49168"/>
    <lineage>
        <taxon>Eukaryota</taxon>
        <taxon>Viridiplantae</taxon>
        <taxon>Streptophyta</taxon>
        <taxon>Embryophyta</taxon>
        <taxon>Tracheophyta</taxon>
        <taxon>Spermatophyta</taxon>
        <taxon>Magnoliopsida</taxon>
        <taxon>eudicotyledons</taxon>
        <taxon>Gunneridae</taxon>
        <taxon>Pentapetalae</taxon>
        <taxon>asterids</taxon>
        <taxon>Ericales</taxon>
        <taxon>Ericaceae</taxon>
        <taxon>Ericoideae</taxon>
        <taxon>Rhodoreae</taxon>
        <taxon>Rhododendron</taxon>
    </lineage>
</organism>